<comment type="similarity">
    <text evidence="1">Belongs to the 'GDXG' lipolytic enzyme family.</text>
</comment>
<dbReference type="GO" id="GO:0016787">
    <property type="term" value="F:hydrolase activity"/>
    <property type="evidence" value="ECO:0007669"/>
    <property type="project" value="UniProtKB-KW"/>
</dbReference>
<dbReference type="AlphaFoldDB" id="A0AAV9DR16"/>
<feature type="domain" description="Alpha/beta hydrolase fold-3" evidence="3">
    <location>
        <begin position="78"/>
        <end position="290"/>
    </location>
</feature>
<dbReference type="PROSITE" id="PS01173">
    <property type="entry name" value="LIPASE_GDXG_HIS"/>
    <property type="match status" value="1"/>
</dbReference>
<gene>
    <name evidence="4" type="primary">CXE5</name>
    <name evidence="4" type="ORF">QJS10_CPB12g01639</name>
</gene>
<evidence type="ECO:0000259" key="3">
    <source>
        <dbReference type="Pfam" id="PF07859"/>
    </source>
</evidence>
<dbReference type="InterPro" id="IPR002168">
    <property type="entry name" value="Lipase_GDXG_HIS_AS"/>
</dbReference>
<evidence type="ECO:0000313" key="5">
    <source>
        <dbReference type="Proteomes" id="UP001180020"/>
    </source>
</evidence>
<evidence type="ECO:0000256" key="1">
    <source>
        <dbReference type="ARBA" id="ARBA00010515"/>
    </source>
</evidence>
<comment type="caution">
    <text evidence="4">The sequence shown here is derived from an EMBL/GenBank/DDBJ whole genome shotgun (WGS) entry which is preliminary data.</text>
</comment>
<dbReference type="Gene3D" id="3.40.50.1820">
    <property type="entry name" value="alpha/beta hydrolase"/>
    <property type="match status" value="1"/>
</dbReference>
<keyword evidence="2" id="KW-0378">Hydrolase</keyword>
<sequence>MASPSNKRIKHDLSPFVISYEDGTIDRVGFSAPVPPSPSDPTTGVASKDVIIDSSTGVWARLYLPKLSDSDQPKLPLLVYFHGGAFILHSPATPIYHAHLTSLSAAARAVIVSVDYRLAPEHPIPAAYDDSLSALKWVAAHSSGAGPEEWLNLHADFGRVFLAGDSSGGNISHHMAMKGEEARGGLRLRGVAMVNPSFWGSEEVGEMKEMVERLWEISSPDFEVDDPWLNPFGTGAHGLRGFGCERALVCVAGMDWFRGRNLLYCEGLKGSGWEGTVEVFETEGEGHVFHLFEPKKETAKALMGKIVEFLNS</sequence>
<keyword evidence="5" id="KW-1185">Reference proteome</keyword>
<protein>
    <submittedName>
        <fullName evidence="4">Carboxylesterase 5</fullName>
    </submittedName>
</protein>
<name>A0AAV9DR16_ACOCL</name>
<dbReference type="EMBL" id="JAUJYO010000012">
    <property type="protein sequence ID" value="KAK1302437.1"/>
    <property type="molecule type" value="Genomic_DNA"/>
</dbReference>
<evidence type="ECO:0000313" key="4">
    <source>
        <dbReference type="EMBL" id="KAK1302437.1"/>
    </source>
</evidence>
<dbReference type="InterPro" id="IPR029058">
    <property type="entry name" value="AB_hydrolase_fold"/>
</dbReference>
<reference evidence="4" key="2">
    <citation type="submission" date="2023-06" db="EMBL/GenBank/DDBJ databases">
        <authorList>
            <person name="Ma L."/>
            <person name="Liu K.-W."/>
            <person name="Li Z."/>
            <person name="Hsiao Y.-Y."/>
            <person name="Qi Y."/>
            <person name="Fu T."/>
            <person name="Tang G."/>
            <person name="Zhang D."/>
            <person name="Sun W.-H."/>
            <person name="Liu D.-K."/>
            <person name="Li Y."/>
            <person name="Chen G.-Z."/>
            <person name="Liu X.-D."/>
            <person name="Liao X.-Y."/>
            <person name="Jiang Y.-T."/>
            <person name="Yu X."/>
            <person name="Hao Y."/>
            <person name="Huang J."/>
            <person name="Zhao X.-W."/>
            <person name="Ke S."/>
            <person name="Chen Y.-Y."/>
            <person name="Wu W.-L."/>
            <person name="Hsu J.-L."/>
            <person name="Lin Y.-F."/>
            <person name="Huang M.-D."/>
            <person name="Li C.-Y."/>
            <person name="Huang L."/>
            <person name="Wang Z.-W."/>
            <person name="Zhao X."/>
            <person name="Zhong W.-Y."/>
            <person name="Peng D.-H."/>
            <person name="Ahmad S."/>
            <person name="Lan S."/>
            <person name="Zhang J.-S."/>
            <person name="Tsai W.-C."/>
            <person name="Van De Peer Y."/>
            <person name="Liu Z.-J."/>
        </authorList>
    </citation>
    <scope>NUCLEOTIDE SEQUENCE</scope>
    <source>
        <strain evidence="4">CP</strain>
        <tissue evidence="4">Leaves</tissue>
    </source>
</reference>
<proteinExistence type="inferred from homology"/>
<dbReference type="PANTHER" id="PTHR23024">
    <property type="entry name" value="ARYLACETAMIDE DEACETYLASE"/>
    <property type="match status" value="1"/>
</dbReference>
<dbReference type="Pfam" id="PF07859">
    <property type="entry name" value="Abhydrolase_3"/>
    <property type="match status" value="1"/>
</dbReference>
<accession>A0AAV9DR16</accession>
<dbReference type="InterPro" id="IPR013094">
    <property type="entry name" value="AB_hydrolase_3"/>
</dbReference>
<reference evidence="4" key="1">
    <citation type="journal article" date="2023" name="Nat. Commun.">
        <title>Diploid and tetraploid genomes of Acorus and the evolution of monocots.</title>
        <authorList>
            <person name="Ma L."/>
            <person name="Liu K.W."/>
            <person name="Li Z."/>
            <person name="Hsiao Y.Y."/>
            <person name="Qi Y."/>
            <person name="Fu T."/>
            <person name="Tang G.D."/>
            <person name="Zhang D."/>
            <person name="Sun W.H."/>
            <person name="Liu D.K."/>
            <person name="Li Y."/>
            <person name="Chen G.Z."/>
            <person name="Liu X.D."/>
            <person name="Liao X.Y."/>
            <person name="Jiang Y.T."/>
            <person name="Yu X."/>
            <person name="Hao Y."/>
            <person name="Huang J."/>
            <person name="Zhao X.W."/>
            <person name="Ke S."/>
            <person name="Chen Y.Y."/>
            <person name="Wu W.L."/>
            <person name="Hsu J.L."/>
            <person name="Lin Y.F."/>
            <person name="Huang M.D."/>
            <person name="Li C.Y."/>
            <person name="Huang L."/>
            <person name="Wang Z.W."/>
            <person name="Zhao X."/>
            <person name="Zhong W.Y."/>
            <person name="Peng D.H."/>
            <person name="Ahmad S."/>
            <person name="Lan S."/>
            <person name="Zhang J.S."/>
            <person name="Tsai W.C."/>
            <person name="Van de Peer Y."/>
            <person name="Liu Z.J."/>
        </authorList>
    </citation>
    <scope>NUCLEOTIDE SEQUENCE</scope>
    <source>
        <strain evidence="4">CP</strain>
    </source>
</reference>
<dbReference type="PANTHER" id="PTHR23024:SF589">
    <property type="entry name" value="CARBOXYLESTERASE 17-RELATED"/>
    <property type="match status" value="1"/>
</dbReference>
<dbReference type="Proteomes" id="UP001180020">
    <property type="component" value="Unassembled WGS sequence"/>
</dbReference>
<dbReference type="SUPFAM" id="SSF53474">
    <property type="entry name" value="alpha/beta-Hydrolases"/>
    <property type="match status" value="1"/>
</dbReference>
<organism evidence="4 5">
    <name type="scientific">Acorus calamus</name>
    <name type="common">Sweet flag</name>
    <dbReference type="NCBI Taxonomy" id="4465"/>
    <lineage>
        <taxon>Eukaryota</taxon>
        <taxon>Viridiplantae</taxon>
        <taxon>Streptophyta</taxon>
        <taxon>Embryophyta</taxon>
        <taxon>Tracheophyta</taxon>
        <taxon>Spermatophyta</taxon>
        <taxon>Magnoliopsida</taxon>
        <taxon>Liliopsida</taxon>
        <taxon>Acoraceae</taxon>
        <taxon>Acorus</taxon>
    </lineage>
</organism>
<dbReference type="InterPro" id="IPR050466">
    <property type="entry name" value="Carboxylest/Gibb_receptor"/>
</dbReference>
<evidence type="ECO:0000256" key="2">
    <source>
        <dbReference type="ARBA" id="ARBA00022801"/>
    </source>
</evidence>